<keyword evidence="2 4" id="KW-0413">Isomerase</keyword>
<dbReference type="HOGENOM" id="CLU_091396_4_1_12"/>
<reference evidence="5" key="1">
    <citation type="submission" date="2011-04" db="EMBL/GenBank/DDBJ databases">
        <title>The complete genome of Treponema brennaborense DSM 12168.</title>
        <authorList>
            <person name="Lucas S."/>
            <person name="Han J."/>
            <person name="Lapidus A."/>
            <person name="Bruce D."/>
            <person name="Goodwin L."/>
            <person name="Pitluck S."/>
            <person name="Peters L."/>
            <person name="Kyrpides N."/>
            <person name="Mavromatis K."/>
            <person name="Ivanova N."/>
            <person name="Mikhailova N."/>
            <person name="Pagani I."/>
            <person name="Teshima H."/>
            <person name="Detter J.C."/>
            <person name="Tapia R."/>
            <person name="Han C."/>
            <person name="Land M."/>
            <person name="Hauser L."/>
            <person name="Markowitz V."/>
            <person name="Cheng J.-F."/>
            <person name="Hugenholtz P."/>
            <person name="Woyke T."/>
            <person name="Wu D."/>
            <person name="Gronow S."/>
            <person name="Wellnitz S."/>
            <person name="Brambilla E."/>
            <person name="Klenk H.-P."/>
            <person name="Eisen J.A."/>
        </authorList>
    </citation>
    <scope>NUCLEOTIDE SEQUENCE [LARGE SCALE GENOMIC DNA]</scope>
    <source>
        <strain evidence="5">DSM 12168 / CIP 105900 / DD5/3</strain>
    </source>
</reference>
<dbReference type="GO" id="GO:0019316">
    <property type="term" value="P:D-allose catabolic process"/>
    <property type="evidence" value="ECO:0007669"/>
    <property type="project" value="TreeGrafter"/>
</dbReference>
<dbReference type="InterPro" id="IPR003500">
    <property type="entry name" value="RpiB_LacA_LacB"/>
</dbReference>
<name>F4LPR3_TREBD</name>
<accession>F4LPR3</accession>
<evidence type="ECO:0000256" key="3">
    <source>
        <dbReference type="PIRSR" id="PIRSR005384-1"/>
    </source>
</evidence>
<dbReference type="AlphaFoldDB" id="F4LPR3"/>
<dbReference type="PANTHER" id="PTHR30345:SF0">
    <property type="entry name" value="DNA DAMAGE-REPAIR_TOLERATION PROTEIN DRT102"/>
    <property type="match status" value="1"/>
</dbReference>
<dbReference type="RefSeq" id="WP_013758764.1">
    <property type="nucleotide sequence ID" value="NC_015500.1"/>
</dbReference>
<dbReference type="NCBIfam" id="NF004051">
    <property type="entry name" value="PRK05571.1"/>
    <property type="match status" value="1"/>
</dbReference>
<dbReference type="STRING" id="906968.Trebr_1636"/>
<dbReference type="PIRSF" id="PIRSF005384">
    <property type="entry name" value="RpiB_LacA_B"/>
    <property type="match status" value="1"/>
</dbReference>
<proteinExistence type="inferred from homology"/>
<organism evidence="4 5">
    <name type="scientific">Treponema brennaborense (strain DSM 12168 / CIP 105900 / DD5/3)</name>
    <dbReference type="NCBI Taxonomy" id="906968"/>
    <lineage>
        <taxon>Bacteria</taxon>
        <taxon>Pseudomonadati</taxon>
        <taxon>Spirochaetota</taxon>
        <taxon>Spirochaetia</taxon>
        <taxon>Spirochaetales</taxon>
        <taxon>Treponemataceae</taxon>
        <taxon>Treponema</taxon>
    </lineage>
</organism>
<dbReference type="eggNOG" id="COG0698">
    <property type="taxonomic scope" value="Bacteria"/>
</dbReference>
<evidence type="ECO:0000256" key="2">
    <source>
        <dbReference type="ARBA" id="ARBA00023235"/>
    </source>
</evidence>
<evidence type="ECO:0000313" key="5">
    <source>
        <dbReference type="Proteomes" id="UP000006546"/>
    </source>
</evidence>
<dbReference type="Proteomes" id="UP000006546">
    <property type="component" value="Chromosome"/>
</dbReference>
<comment type="similarity">
    <text evidence="1">Belongs to the LacAB/RpiB family.</text>
</comment>
<dbReference type="SUPFAM" id="SSF89623">
    <property type="entry name" value="Ribose/Galactose isomerase RpiB/AlsB"/>
    <property type="match status" value="1"/>
</dbReference>
<dbReference type="EC" id="5.3.1.26" evidence="4"/>
<keyword evidence="5" id="KW-1185">Reference proteome</keyword>
<gene>
    <name evidence="4" type="ordered locus">Trebr_1636</name>
</gene>
<dbReference type="PANTHER" id="PTHR30345">
    <property type="entry name" value="RIBOSE-5-PHOSPHATE ISOMERASE B"/>
    <property type="match status" value="1"/>
</dbReference>
<evidence type="ECO:0000256" key="1">
    <source>
        <dbReference type="ARBA" id="ARBA00008754"/>
    </source>
</evidence>
<feature type="active site" description="Proton acceptor" evidence="3">
    <location>
        <position position="65"/>
    </location>
</feature>
<dbReference type="Pfam" id="PF02502">
    <property type="entry name" value="LacAB_rpiB"/>
    <property type="match status" value="1"/>
</dbReference>
<protein>
    <submittedName>
        <fullName evidence="4">Ribose 5-phosphate isomerase B</fullName>
        <ecNumber evidence="4">5.3.1.26</ecNumber>
    </submittedName>
</protein>
<dbReference type="OrthoDB" id="1778624at2"/>
<dbReference type="EMBL" id="CP002696">
    <property type="protein sequence ID" value="AEE17059.1"/>
    <property type="molecule type" value="Genomic_DNA"/>
</dbReference>
<feature type="active site" description="Proton donor" evidence="3">
    <location>
        <position position="98"/>
    </location>
</feature>
<dbReference type="KEGG" id="tbe:Trebr_1636"/>
<dbReference type="GO" id="GO:0004751">
    <property type="term" value="F:ribose-5-phosphate isomerase activity"/>
    <property type="evidence" value="ECO:0007669"/>
    <property type="project" value="TreeGrafter"/>
</dbReference>
<dbReference type="NCBIfam" id="TIGR01120">
    <property type="entry name" value="rpiB"/>
    <property type="match status" value="1"/>
</dbReference>
<dbReference type="InterPro" id="IPR036569">
    <property type="entry name" value="RpiB_LacA_LacB_sf"/>
</dbReference>
<dbReference type="NCBIfam" id="TIGR00689">
    <property type="entry name" value="rpiB_lacA_lacB"/>
    <property type="match status" value="1"/>
</dbReference>
<dbReference type="Gene3D" id="3.40.1400.10">
    <property type="entry name" value="Sugar-phosphate isomerase, RpiB/LacA/LacB"/>
    <property type="match status" value="1"/>
</dbReference>
<dbReference type="GO" id="GO:0050044">
    <property type="term" value="F:galactose-6-phosphate isomerase activity"/>
    <property type="evidence" value="ECO:0007669"/>
    <property type="project" value="UniProtKB-EC"/>
</dbReference>
<dbReference type="InterPro" id="IPR004785">
    <property type="entry name" value="RpiB"/>
</dbReference>
<evidence type="ECO:0000313" key="4">
    <source>
        <dbReference type="EMBL" id="AEE17059.1"/>
    </source>
</evidence>
<sequence length="142" mass="15441">MKVAIGCDHAGFEYKEKLKVWLVEHGYGCEDVGAFSLESVDYPIYAKAVCHKVVSKEVDFGILLCGTGIGMSIAANKVKGIRAAACSDIKSAELTRQHNDANVLCMGAQIIGFITAREIVKTFLSNSFVSGKHKVRLDMLEN</sequence>
<dbReference type="GO" id="GO:0009052">
    <property type="term" value="P:pentose-phosphate shunt, non-oxidative branch"/>
    <property type="evidence" value="ECO:0007669"/>
    <property type="project" value="TreeGrafter"/>
</dbReference>